<feature type="region of interest" description="Disordered" evidence="7">
    <location>
        <begin position="290"/>
        <end position="328"/>
    </location>
</feature>
<dbReference type="Proteomes" id="UP000887569">
    <property type="component" value="Unplaced"/>
</dbReference>
<proteinExistence type="predicted"/>
<dbReference type="PANTHER" id="PTHR12911">
    <property type="entry name" value="SAD1/UNC-84-LIKE PROTEIN-RELATED"/>
    <property type="match status" value="1"/>
</dbReference>
<keyword evidence="4 6" id="KW-0175">Coiled coil</keyword>
<dbReference type="PANTHER" id="PTHR12911:SF8">
    <property type="entry name" value="KLAROID PROTEIN-RELATED"/>
    <property type="match status" value="1"/>
</dbReference>
<name>A0A915CDG3_PARUN</name>
<dbReference type="InterPro" id="IPR012919">
    <property type="entry name" value="SUN_dom"/>
</dbReference>
<accession>A0A915CDG3</accession>
<dbReference type="AlphaFoldDB" id="A0A915CDG3"/>
<feature type="transmembrane region" description="Helical" evidence="8">
    <location>
        <begin position="355"/>
        <end position="374"/>
    </location>
</feature>
<evidence type="ECO:0000313" key="10">
    <source>
        <dbReference type="Proteomes" id="UP000887569"/>
    </source>
</evidence>
<dbReference type="Pfam" id="PF07738">
    <property type="entry name" value="Sad1_UNC"/>
    <property type="match status" value="1"/>
</dbReference>
<feature type="transmembrane region" description="Helical" evidence="8">
    <location>
        <begin position="109"/>
        <end position="134"/>
    </location>
</feature>
<evidence type="ECO:0000256" key="3">
    <source>
        <dbReference type="ARBA" id="ARBA00022989"/>
    </source>
</evidence>
<evidence type="ECO:0000313" key="11">
    <source>
        <dbReference type="WBParaSite" id="PgR127_g004_t05"/>
    </source>
</evidence>
<feature type="transmembrane region" description="Helical" evidence="8">
    <location>
        <begin position="480"/>
        <end position="504"/>
    </location>
</feature>
<organism evidence="10 11">
    <name type="scientific">Parascaris univalens</name>
    <name type="common">Nematode worm</name>
    <dbReference type="NCBI Taxonomy" id="6257"/>
    <lineage>
        <taxon>Eukaryota</taxon>
        <taxon>Metazoa</taxon>
        <taxon>Ecdysozoa</taxon>
        <taxon>Nematoda</taxon>
        <taxon>Chromadorea</taxon>
        <taxon>Rhabditida</taxon>
        <taxon>Spirurina</taxon>
        <taxon>Ascaridomorpha</taxon>
        <taxon>Ascaridoidea</taxon>
        <taxon>Ascarididae</taxon>
        <taxon>Parascaris</taxon>
    </lineage>
</organism>
<feature type="coiled-coil region" evidence="6">
    <location>
        <begin position="871"/>
        <end position="931"/>
    </location>
</feature>
<keyword evidence="3 8" id="KW-1133">Transmembrane helix</keyword>
<keyword evidence="2 8" id="KW-0812">Transmembrane</keyword>
<reference evidence="11" key="1">
    <citation type="submission" date="2022-11" db="UniProtKB">
        <authorList>
            <consortium name="WormBaseParasite"/>
        </authorList>
    </citation>
    <scope>IDENTIFICATION</scope>
</reference>
<evidence type="ECO:0000256" key="4">
    <source>
        <dbReference type="ARBA" id="ARBA00023054"/>
    </source>
</evidence>
<feature type="coiled-coil region" evidence="6">
    <location>
        <begin position="777"/>
        <end position="818"/>
    </location>
</feature>
<protein>
    <submittedName>
        <fullName evidence="11">SUN domain-containing protein</fullName>
    </submittedName>
</protein>
<keyword evidence="5 8" id="KW-0472">Membrane</keyword>
<evidence type="ECO:0000256" key="8">
    <source>
        <dbReference type="SAM" id="Phobius"/>
    </source>
</evidence>
<evidence type="ECO:0000256" key="2">
    <source>
        <dbReference type="ARBA" id="ARBA00022692"/>
    </source>
</evidence>
<dbReference type="Gene3D" id="2.60.120.260">
    <property type="entry name" value="Galactose-binding domain-like"/>
    <property type="match status" value="1"/>
</dbReference>
<evidence type="ECO:0000256" key="1">
    <source>
        <dbReference type="ARBA" id="ARBA00004370"/>
    </source>
</evidence>
<dbReference type="InterPro" id="IPR045119">
    <property type="entry name" value="SUN1-5"/>
</dbReference>
<feature type="domain" description="SUN" evidence="9">
    <location>
        <begin position="1080"/>
        <end position="1243"/>
    </location>
</feature>
<feature type="transmembrane region" description="Helical" evidence="8">
    <location>
        <begin position="566"/>
        <end position="584"/>
    </location>
</feature>
<dbReference type="FunFam" id="2.60.120.260:FF:000009">
    <property type="entry name" value="SUN domain-containing protein 1 isoform X1"/>
    <property type="match status" value="1"/>
</dbReference>
<evidence type="ECO:0000259" key="9">
    <source>
        <dbReference type="PROSITE" id="PS51469"/>
    </source>
</evidence>
<dbReference type="GO" id="GO:0043495">
    <property type="term" value="F:protein-membrane adaptor activity"/>
    <property type="evidence" value="ECO:0007669"/>
    <property type="project" value="TreeGrafter"/>
</dbReference>
<comment type="subcellular location">
    <subcellularLocation>
        <location evidence="1">Membrane</location>
    </subcellularLocation>
</comment>
<dbReference type="GO" id="GO:0034993">
    <property type="term" value="C:meiotic nuclear membrane microtubule tethering complex"/>
    <property type="evidence" value="ECO:0007669"/>
    <property type="project" value="TreeGrafter"/>
</dbReference>
<feature type="transmembrane region" description="Helical" evidence="8">
    <location>
        <begin position="420"/>
        <end position="446"/>
    </location>
</feature>
<dbReference type="WBParaSite" id="PgR127_g004_t05">
    <property type="protein sequence ID" value="PgR127_g004_t05"/>
    <property type="gene ID" value="PgR127_g004"/>
</dbReference>
<evidence type="ECO:0000256" key="6">
    <source>
        <dbReference type="SAM" id="Coils"/>
    </source>
</evidence>
<sequence>FDRKLIINDTMGLFRREPTIGRSNLTKSDLERLLDLDSEYRTDYTYVSSKSYRPDGSVRYENPRMFRLPLDSFRRKRAFEKAWKTGYIHYFSLWLSDFMERLFANPAKVAGNIVGSVVYFIVQIFWTIASLLSLKIQEEHHDQQYNGYGSKVSRRHSFERERRFSWSSDEDARLGEIVRRRSSALHTPIFANENYIKSPTIYPQTISSKPSIGWRALRRIARLITYIVTIGFYPTDFGEESDRQQRSTYVQMFSECGFLNAPHTGSREDEKTPWIEDDDEAFSDDFPIRESTQISSAASPPTYEEPWDEESREREMASPITTPLGPSEMRHETGRMVARSSQPVVESTKGIFETVAIETLVFIFAVCMVPVTLVRSAIRFFSTRREVVYNLRSRSVRSGDGESAPIPFVERTIHQFSKAFTATMMTLVSIASSVLLAPVMVTTYLVSTALGKASTNPSPVAHVGTPSSKSDYMVGRACGIVAECLYAFVTALLSSFVFLFSLLVRMSRYIRENAPLFFANLISWSPSSQQRSVHAMTTRAMSRGTVMPAEGQQHSSRVHKRRYKRCLIWLIPLIALLLLAGLVGKRCYEDGDFDEKIELLQYPSVLLGRTYEAASSTSRSIWTKICRLVTATGRTAYALKERIIMAFASQRWTSQTKISSAIESSSRSAYDSVHSGFSYVRLCLMDLWNYVWSIAEKASLLPGYAVDAGTSLLNGVYEFGKALIDGFFIIIRSIWEILLPFFILMRNKVENITTRWSEAIQQSETVTPMSMSFDNDRSALELGLQELRREKSIMTEQLEQLRRERELDEERYRELRKAIEIAHISIEKPHLNEEMLKKSSAMNEELLAKKIETHIHNYITNLNLLDDVSINKRLSEMEARLLARLEQLSLRIEADFDAKIGGIKRESGDAQNSLSNEISDLASAIANQRNEFDTFRRERDAKLAQLAHAVMLVETEQAEDIKRIKAEIDQFIKDEVAKGISERLMSVTKKSEEESAALRDEIHKQVESRVMTLFAREVAKTAVTPESRIHGHEAVAKEGDVMSRFTESDLLSIKELIAEALRLYDADKTGKVDYALESSGGSVISTRCTETYKEKSRLESIFGIPLWYSSYSPRTVIQHRTNALSSGECWAFHGVGYLTIKLALPIHVTEVSYEHLRRELHPDGVVRSAPRRFQIWAFKELNDLESKILLGEYEFDREGDSLQYFQVQRRPSAPTPILELVVLSNWGAEYTCLYRLRVHGQKPSNTTMEVTDDAPVVDHRVDDEFTRGTRPFE</sequence>
<dbReference type="PROSITE" id="PS51469">
    <property type="entry name" value="SUN"/>
    <property type="match status" value="1"/>
</dbReference>
<evidence type="ECO:0000256" key="7">
    <source>
        <dbReference type="SAM" id="MobiDB-lite"/>
    </source>
</evidence>
<keyword evidence="10" id="KW-1185">Reference proteome</keyword>
<feature type="compositionally biased region" description="Polar residues" evidence="7">
    <location>
        <begin position="290"/>
        <end position="299"/>
    </location>
</feature>
<evidence type="ECO:0000256" key="5">
    <source>
        <dbReference type="ARBA" id="ARBA00023136"/>
    </source>
</evidence>